<feature type="domain" description="Pyrroline-5-carboxylate reductase catalytic N-terminal" evidence="16">
    <location>
        <begin position="24"/>
        <end position="117"/>
    </location>
</feature>
<proteinExistence type="inferred from homology"/>
<dbReference type="EMBL" id="CAJHNH020004181">
    <property type="protein sequence ID" value="CAG5130663.1"/>
    <property type="molecule type" value="Genomic_DNA"/>
</dbReference>
<keyword evidence="5" id="KW-0813">Transport</keyword>
<keyword evidence="10" id="KW-0186">Copper</keyword>
<dbReference type="Proteomes" id="UP000678393">
    <property type="component" value="Unassembled WGS sequence"/>
</dbReference>
<evidence type="ECO:0000256" key="6">
    <source>
        <dbReference type="ARBA" id="ARBA00022692"/>
    </source>
</evidence>
<feature type="transmembrane region" description="Helical" evidence="14">
    <location>
        <begin position="299"/>
        <end position="320"/>
    </location>
</feature>
<evidence type="ECO:0000256" key="13">
    <source>
        <dbReference type="ARBA" id="ARBA00049387"/>
    </source>
</evidence>
<dbReference type="GO" id="GO:0005886">
    <property type="term" value="C:plasma membrane"/>
    <property type="evidence" value="ECO:0007669"/>
    <property type="project" value="TreeGrafter"/>
</dbReference>
<feature type="domain" description="Ferric oxidoreductase" evidence="15">
    <location>
        <begin position="256"/>
        <end position="406"/>
    </location>
</feature>
<comment type="similarity">
    <text evidence="4">Belongs to the STEAP family.</text>
</comment>
<evidence type="ECO:0000256" key="11">
    <source>
        <dbReference type="ARBA" id="ARBA00023136"/>
    </source>
</evidence>
<dbReference type="PANTHER" id="PTHR14239">
    <property type="entry name" value="DUDULIN-RELATED"/>
    <property type="match status" value="1"/>
</dbReference>
<dbReference type="AlphaFoldDB" id="A0A8S3ZMC6"/>
<evidence type="ECO:0000256" key="3">
    <source>
        <dbReference type="ARBA" id="ARBA00004337"/>
    </source>
</evidence>
<dbReference type="Pfam" id="PF03807">
    <property type="entry name" value="F420_oxidored"/>
    <property type="match status" value="1"/>
</dbReference>
<evidence type="ECO:0000256" key="4">
    <source>
        <dbReference type="ARBA" id="ARBA00007729"/>
    </source>
</evidence>
<comment type="catalytic activity">
    <reaction evidence="12">
        <text>2 Cu(+) + NADP(+) + H(+) = 2 Cu(2+) + NADPH</text>
        <dbReference type="Rhea" id="RHEA:71771"/>
        <dbReference type="ChEBI" id="CHEBI:15378"/>
        <dbReference type="ChEBI" id="CHEBI:29036"/>
        <dbReference type="ChEBI" id="CHEBI:49552"/>
        <dbReference type="ChEBI" id="CHEBI:57783"/>
        <dbReference type="ChEBI" id="CHEBI:58349"/>
    </reaction>
    <physiologicalReaction direction="right-to-left" evidence="12">
        <dbReference type="Rhea" id="RHEA:71773"/>
    </physiologicalReaction>
</comment>
<comment type="subcellular location">
    <subcellularLocation>
        <location evidence="3">Endosome membrane</location>
        <topology evidence="3">Multi-pass membrane protein</topology>
    </subcellularLocation>
</comment>
<dbReference type="GO" id="GO:0015677">
    <property type="term" value="P:copper ion import"/>
    <property type="evidence" value="ECO:0007669"/>
    <property type="project" value="TreeGrafter"/>
</dbReference>
<comment type="catalytic activity">
    <reaction evidence="13">
        <text>2 Fe(2+) + NADP(+) + H(+) = 2 Fe(3+) + NADPH</text>
        <dbReference type="Rhea" id="RHEA:71767"/>
        <dbReference type="ChEBI" id="CHEBI:15378"/>
        <dbReference type="ChEBI" id="CHEBI:29033"/>
        <dbReference type="ChEBI" id="CHEBI:29034"/>
        <dbReference type="ChEBI" id="CHEBI:57783"/>
        <dbReference type="ChEBI" id="CHEBI:58349"/>
    </reaction>
    <physiologicalReaction direction="right-to-left" evidence="13">
        <dbReference type="Rhea" id="RHEA:71769"/>
    </physiologicalReaction>
</comment>
<dbReference type="InterPro" id="IPR051267">
    <property type="entry name" value="STEAP_metalloreductase"/>
</dbReference>
<evidence type="ECO:0000259" key="15">
    <source>
        <dbReference type="Pfam" id="PF01794"/>
    </source>
</evidence>
<dbReference type="InterPro" id="IPR013130">
    <property type="entry name" value="Fe3_Rdtase_TM_dom"/>
</dbReference>
<evidence type="ECO:0000256" key="5">
    <source>
        <dbReference type="ARBA" id="ARBA00022496"/>
    </source>
</evidence>
<evidence type="ECO:0000259" key="16">
    <source>
        <dbReference type="Pfam" id="PF03807"/>
    </source>
</evidence>
<keyword evidence="5" id="KW-0408">Iron</keyword>
<keyword evidence="11 14" id="KW-0472">Membrane</keyword>
<evidence type="ECO:0000256" key="2">
    <source>
        <dbReference type="ARBA" id="ARBA00001974"/>
    </source>
</evidence>
<keyword evidence="6 14" id="KW-0812">Transmembrane</keyword>
<feature type="transmembrane region" description="Helical" evidence="14">
    <location>
        <begin position="431"/>
        <end position="450"/>
    </location>
</feature>
<dbReference type="InterPro" id="IPR036291">
    <property type="entry name" value="NAD(P)-bd_dom_sf"/>
</dbReference>
<evidence type="ECO:0000256" key="1">
    <source>
        <dbReference type="ARBA" id="ARBA00001970"/>
    </source>
</evidence>
<evidence type="ECO:0000256" key="9">
    <source>
        <dbReference type="ARBA" id="ARBA00023002"/>
    </source>
</evidence>
<dbReference type="GO" id="GO:0052851">
    <property type="term" value="F:ferric-chelate reductase (NADPH) activity"/>
    <property type="evidence" value="ECO:0007669"/>
    <property type="project" value="TreeGrafter"/>
</dbReference>
<evidence type="ECO:0000256" key="14">
    <source>
        <dbReference type="SAM" id="Phobius"/>
    </source>
</evidence>
<feature type="transmembrane region" description="Helical" evidence="14">
    <location>
        <begin position="360"/>
        <end position="380"/>
    </location>
</feature>
<keyword evidence="5" id="KW-0406">Ion transport</keyword>
<dbReference type="Pfam" id="PF01794">
    <property type="entry name" value="Ferric_reduct"/>
    <property type="match status" value="1"/>
</dbReference>
<evidence type="ECO:0000313" key="18">
    <source>
        <dbReference type="Proteomes" id="UP000678393"/>
    </source>
</evidence>
<feature type="transmembrane region" description="Helical" evidence="14">
    <location>
        <begin position="400"/>
        <end position="419"/>
    </location>
</feature>
<evidence type="ECO:0000256" key="10">
    <source>
        <dbReference type="ARBA" id="ARBA00023008"/>
    </source>
</evidence>
<dbReference type="SUPFAM" id="SSF51735">
    <property type="entry name" value="NAD(P)-binding Rossmann-fold domains"/>
    <property type="match status" value="1"/>
</dbReference>
<evidence type="ECO:0000256" key="7">
    <source>
        <dbReference type="ARBA" id="ARBA00022753"/>
    </source>
</evidence>
<protein>
    <recommendedName>
        <fullName evidence="19">Metalloreductase STEAP2</fullName>
    </recommendedName>
</protein>
<evidence type="ECO:0000313" key="17">
    <source>
        <dbReference type="EMBL" id="CAG5130663.1"/>
    </source>
</evidence>
<keyword evidence="8 14" id="KW-1133">Transmembrane helix</keyword>
<dbReference type="GO" id="GO:0006826">
    <property type="term" value="P:iron ion transport"/>
    <property type="evidence" value="ECO:0007669"/>
    <property type="project" value="UniProtKB-KW"/>
</dbReference>
<organism evidence="17 18">
    <name type="scientific">Candidula unifasciata</name>
    <dbReference type="NCBI Taxonomy" id="100452"/>
    <lineage>
        <taxon>Eukaryota</taxon>
        <taxon>Metazoa</taxon>
        <taxon>Spiralia</taxon>
        <taxon>Lophotrochozoa</taxon>
        <taxon>Mollusca</taxon>
        <taxon>Gastropoda</taxon>
        <taxon>Heterobranchia</taxon>
        <taxon>Euthyneura</taxon>
        <taxon>Panpulmonata</taxon>
        <taxon>Eupulmonata</taxon>
        <taxon>Stylommatophora</taxon>
        <taxon>Helicina</taxon>
        <taxon>Helicoidea</taxon>
        <taxon>Geomitridae</taxon>
        <taxon>Candidula</taxon>
    </lineage>
</organism>
<accession>A0A8S3ZMC6</accession>
<name>A0A8S3ZMC6_9EUPU</name>
<comment type="caution">
    <text evidence="17">The sequence shown here is derived from an EMBL/GenBank/DDBJ whole genome shotgun (WGS) entry which is preliminary data.</text>
</comment>
<dbReference type="GO" id="GO:0010008">
    <property type="term" value="C:endosome membrane"/>
    <property type="evidence" value="ECO:0007669"/>
    <property type="project" value="UniProtKB-SubCell"/>
</dbReference>
<evidence type="ECO:0000256" key="8">
    <source>
        <dbReference type="ARBA" id="ARBA00022989"/>
    </source>
</evidence>
<keyword evidence="5" id="KW-0410">Iron transport</keyword>
<dbReference type="Gene3D" id="3.40.50.720">
    <property type="entry name" value="NAD(P)-binding Rossmann-like Domain"/>
    <property type="match status" value="1"/>
</dbReference>
<evidence type="ECO:0000256" key="12">
    <source>
        <dbReference type="ARBA" id="ARBA00048958"/>
    </source>
</evidence>
<dbReference type="InterPro" id="IPR028939">
    <property type="entry name" value="P5C_Rdtase_cat_N"/>
</dbReference>
<comment type="cofactor">
    <cofactor evidence="2">
        <name>FAD</name>
        <dbReference type="ChEBI" id="CHEBI:57692"/>
    </cofactor>
</comment>
<feature type="transmembrane region" description="Helical" evidence="14">
    <location>
        <begin position="254"/>
        <end position="278"/>
    </location>
</feature>
<keyword evidence="7" id="KW-0967">Endosome</keyword>
<sequence length="536" mass="59881">MADEVCVPLITNPSSCGKREGRTTIGIIGTGNYAIALSKRLTMTGYDVIMASRRPQMRETSLKFFSDCLCGVKVTSIPECLRKCDLIFVAIHMEDFKITLGNYLEATKDKILVDVSNREYRYARHSNAELLSAVLPNAIIVKAFNSISAYTMEDLATSGGNHRVFVASNDPTARSKVGDLAKCMGFQVVDLGGLKSARYMEDFVLKVFSHWKIPFFLTFGIFNLWSLYIVYVCFIEKSEFQWEQVFLKVLNKPLCMTAITMLALTYLPSHIAAIYQIYNGTKHKRFPRYLDTWLKSRKQFGLITLFLATIHAFASALMMSPTYYRSWYHTATVTLPANASLASPLVIPVSTSWMVWKGEAACLVGIIAFVLLVIVGLTSIPSVGESLNWSEWRCVHSNLSYVVLFLSVVHVCIMGAPGWLKAGPAGAFRSITFLSIILPLIVLFLKFIFVCPPLRNYIRRIRRGWERSTISQNSFQSDAVEKVTVHNMKDKLEVTQDVPGTKSCCCSDPADKRLKSCNGCKAGVFSVAVQCECSSL</sequence>
<evidence type="ECO:0008006" key="19">
    <source>
        <dbReference type="Google" id="ProtNLM"/>
    </source>
</evidence>
<keyword evidence="18" id="KW-1185">Reference proteome</keyword>
<dbReference type="OrthoDB" id="550646at2759"/>
<feature type="transmembrane region" description="Helical" evidence="14">
    <location>
        <begin position="215"/>
        <end position="234"/>
    </location>
</feature>
<comment type="cofactor">
    <cofactor evidence="1">
        <name>heme b</name>
        <dbReference type="ChEBI" id="CHEBI:60344"/>
    </cofactor>
</comment>
<dbReference type="PANTHER" id="PTHR14239:SF0">
    <property type="entry name" value="F420-DEPENDENT NADP REDUCTASE"/>
    <property type="match status" value="1"/>
</dbReference>
<keyword evidence="9" id="KW-0560">Oxidoreductase</keyword>
<reference evidence="17" key="1">
    <citation type="submission" date="2021-04" db="EMBL/GenBank/DDBJ databases">
        <authorList>
            <consortium name="Molecular Ecology Group"/>
        </authorList>
    </citation>
    <scope>NUCLEOTIDE SEQUENCE</scope>
</reference>
<gene>
    <name evidence="17" type="ORF">CUNI_LOCUS16221</name>
</gene>
<dbReference type="GO" id="GO:0008823">
    <property type="term" value="F:cupric reductase (NADH) activity"/>
    <property type="evidence" value="ECO:0007669"/>
    <property type="project" value="TreeGrafter"/>
</dbReference>